<dbReference type="SUPFAM" id="SSF47819">
    <property type="entry name" value="HRDC-like"/>
    <property type="match status" value="1"/>
</dbReference>
<dbReference type="HOGENOM" id="CLU_818681_0_0_7"/>
<keyword evidence="3" id="KW-1185">Reference proteome</keyword>
<sequence>MTPSPTLVDDFIAYFGKLCSYSVQRPAVKSGWGAQVSERGRCRKKVSSADVIENSWMWVDSEAKVEEAREDLDSSSLISLDTEYDSMHYFREKLCLVQVRASKRTYVFDPFNGIDLQFLRPYFADPRLLKVTHAGDNDIRILKRDYGFEFRNIFDTHRAAHMLGSQYLALSSIIEQYLGVEIEKTKKMQRSKWEARPLSEGQLRYAVQDTAYLADLYRHLNEKLSLKGMQERARKVFENVAAVSWREKTLDLLGHRRISGYASLTADSKGRLKKLYRWRFHKARQTNRAMFLILPDSALLSLSEGNWQSVEELRSAGILSEGKTDLYGSELMKVLCGEC</sequence>
<proteinExistence type="predicted"/>
<dbReference type="InterPro" id="IPR051086">
    <property type="entry name" value="RNase_D-like"/>
</dbReference>
<dbReference type="InParanoid" id="Q2LWK2"/>
<dbReference type="PANTHER" id="PTHR47649:SF1">
    <property type="entry name" value="RIBONUCLEASE D"/>
    <property type="match status" value="1"/>
</dbReference>
<gene>
    <name evidence="2" type="ORF">SYN_02700</name>
</gene>
<evidence type="ECO:0000313" key="2">
    <source>
        <dbReference type="EMBL" id="ABC78459.1"/>
    </source>
</evidence>
<dbReference type="Gene3D" id="3.30.420.10">
    <property type="entry name" value="Ribonuclease H-like superfamily/Ribonuclease H"/>
    <property type="match status" value="1"/>
</dbReference>
<dbReference type="CDD" id="cd06142">
    <property type="entry name" value="RNaseD_exo"/>
    <property type="match status" value="1"/>
</dbReference>
<dbReference type="GO" id="GO:0004525">
    <property type="term" value="F:ribonuclease III activity"/>
    <property type="evidence" value="ECO:0007669"/>
    <property type="project" value="UniProtKB-EC"/>
</dbReference>
<dbReference type="Pfam" id="PF01612">
    <property type="entry name" value="DNA_pol_A_exo1"/>
    <property type="match status" value="1"/>
</dbReference>
<evidence type="ECO:0000259" key="1">
    <source>
        <dbReference type="PROSITE" id="PS50967"/>
    </source>
</evidence>
<dbReference type="FunCoup" id="Q2LWK2">
    <property type="interactions" value="20"/>
</dbReference>
<dbReference type="InterPro" id="IPR002562">
    <property type="entry name" value="3'-5'_exonuclease_dom"/>
</dbReference>
<feature type="domain" description="HRDC" evidence="1">
    <location>
        <begin position="265"/>
        <end position="339"/>
    </location>
</feature>
<dbReference type="InterPro" id="IPR036397">
    <property type="entry name" value="RNaseH_sf"/>
</dbReference>
<name>Q2LWK2_SYNAS</name>
<dbReference type="InterPro" id="IPR010997">
    <property type="entry name" value="HRDC-like_sf"/>
</dbReference>
<dbReference type="STRING" id="56780.SYN_02700"/>
<reference evidence="2 3" key="1">
    <citation type="journal article" date="2007" name="Proc. Natl. Acad. Sci. U.S.A.">
        <title>The genome of Syntrophus aciditrophicus: life at the thermodynamic limit of microbial growth.</title>
        <authorList>
            <person name="McInerney M.J."/>
            <person name="Rohlin L."/>
            <person name="Mouttaki H."/>
            <person name="Kim U."/>
            <person name="Krupp R.S."/>
            <person name="Rios-Hernandez L."/>
            <person name="Sieber J."/>
            <person name="Struchtemeyer C.G."/>
            <person name="Bhattacharyya A."/>
            <person name="Campbell J.W."/>
            <person name="Gunsalus R.P."/>
        </authorList>
    </citation>
    <scope>NUCLEOTIDE SEQUENCE [LARGE SCALE GENOMIC DNA]</scope>
    <source>
        <strain evidence="2 3">SB</strain>
    </source>
</reference>
<dbReference type="GO" id="GO:0003676">
    <property type="term" value="F:nucleic acid binding"/>
    <property type="evidence" value="ECO:0007669"/>
    <property type="project" value="InterPro"/>
</dbReference>
<dbReference type="GO" id="GO:0006139">
    <property type="term" value="P:nucleobase-containing compound metabolic process"/>
    <property type="evidence" value="ECO:0007669"/>
    <property type="project" value="InterPro"/>
</dbReference>
<dbReference type="KEGG" id="sat:SYN_02700"/>
<dbReference type="EMBL" id="CP000252">
    <property type="protein sequence ID" value="ABC78459.1"/>
    <property type="molecule type" value="Genomic_DNA"/>
</dbReference>
<dbReference type="GO" id="GO:0008408">
    <property type="term" value="F:3'-5' exonuclease activity"/>
    <property type="evidence" value="ECO:0007669"/>
    <property type="project" value="InterPro"/>
</dbReference>
<dbReference type="EC" id="3.1.26.3" evidence="2"/>
<dbReference type="Gene3D" id="1.10.150.80">
    <property type="entry name" value="HRDC domain"/>
    <property type="match status" value="1"/>
</dbReference>
<dbReference type="eggNOG" id="COG0349">
    <property type="taxonomic scope" value="Bacteria"/>
</dbReference>
<dbReference type="InterPro" id="IPR002121">
    <property type="entry name" value="HRDC_dom"/>
</dbReference>
<dbReference type="SMART" id="SM00474">
    <property type="entry name" value="35EXOc"/>
    <property type="match status" value="1"/>
</dbReference>
<accession>Q2LWK2</accession>
<dbReference type="SUPFAM" id="SSF53098">
    <property type="entry name" value="Ribonuclease H-like"/>
    <property type="match status" value="1"/>
</dbReference>
<protein>
    <submittedName>
        <fullName evidence="2">Ribonuclease D</fullName>
        <ecNumber evidence="2">3.1.26.3</ecNumber>
    </submittedName>
</protein>
<dbReference type="PANTHER" id="PTHR47649">
    <property type="entry name" value="RIBONUCLEASE D"/>
    <property type="match status" value="1"/>
</dbReference>
<organism evidence="2 3">
    <name type="scientific">Syntrophus aciditrophicus (strain SB)</name>
    <dbReference type="NCBI Taxonomy" id="56780"/>
    <lineage>
        <taxon>Bacteria</taxon>
        <taxon>Pseudomonadati</taxon>
        <taxon>Thermodesulfobacteriota</taxon>
        <taxon>Syntrophia</taxon>
        <taxon>Syntrophales</taxon>
        <taxon>Syntrophaceae</taxon>
        <taxon>Syntrophus</taxon>
    </lineage>
</organism>
<dbReference type="Proteomes" id="UP000001933">
    <property type="component" value="Chromosome"/>
</dbReference>
<dbReference type="InterPro" id="IPR044876">
    <property type="entry name" value="HRDC_dom_sf"/>
</dbReference>
<dbReference type="AlphaFoldDB" id="Q2LWK2"/>
<dbReference type="InterPro" id="IPR012337">
    <property type="entry name" value="RNaseH-like_sf"/>
</dbReference>
<dbReference type="GO" id="GO:0000166">
    <property type="term" value="F:nucleotide binding"/>
    <property type="evidence" value="ECO:0007669"/>
    <property type="project" value="InterPro"/>
</dbReference>
<keyword evidence="2" id="KW-0378">Hydrolase</keyword>
<evidence type="ECO:0000313" key="3">
    <source>
        <dbReference type="Proteomes" id="UP000001933"/>
    </source>
</evidence>
<dbReference type="PROSITE" id="PS50967">
    <property type="entry name" value="HRDC"/>
    <property type="match status" value="1"/>
</dbReference>
<dbReference type="Pfam" id="PF00570">
    <property type="entry name" value="HRDC"/>
    <property type="match status" value="1"/>
</dbReference>